<organism evidence="1 2">
    <name type="scientific">Panagrolaimus sp. JU765</name>
    <dbReference type="NCBI Taxonomy" id="591449"/>
    <lineage>
        <taxon>Eukaryota</taxon>
        <taxon>Metazoa</taxon>
        <taxon>Ecdysozoa</taxon>
        <taxon>Nematoda</taxon>
        <taxon>Chromadorea</taxon>
        <taxon>Rhabditida</taxon>
        <taxon>Tylenchina</taxon>
        <taxon>Panagrolaimomorpha</taxon>
        <taxon>Panagrolaimoidea</taxon>
        <taxon>Panagrolaimidae</taxon>
        <taxon>Panagrolaimus</taxon>
    </lineage>
</organism>
<proteinExistence type="predicted"/>
<dbReference type="Proteomes" id="UP000887576">
    <property type="component" value="Unplaced"/>
</dbReference>
<accession>A0AC34RCC2</accession>
<protein>
    <submittedName>
        <fullName evidence="2">DIX domain-containing protein</fullName>
    </submittedName>
</protein>
<reference evidence="2" key="1">
    <citation type="submission" date="2022-11" db="UniProtKB">
        <authorList>
            <consortium name="WormBaseParasite"/>
        </authorList>
    </citation>
    <scope>IDENTIFICATION</scope>
</reference>
<evidence type="ECO:0000313" key="1">
    <source>
        <dbReference type="Proteomes" id="UP000887576"/>
    </source>
</evidence>
<evidence type="ECO:0000313" key="2">
    <source>
        <dbReference type="WBParaSite" id="JU765_v2.g5359.t1"/>
    </source>
</evidence>
<name>A0AC34RCC2_9BILA</name>
<sequence>MDIQQDTLQKIDKLQLHETENESLLNGHHVVASSSTANGGHLSDIDGKSEVSEKSQKSTQRTNGSGSGVGSSTTKVCYHIDDEPTPYVTHVPVPPDQITLLDFKQMLNKTNYKFYCKSNDPEVGGEVKAEIRDDTQRLFRGSNGQFELFLLTTDGSNNSDGASSGFSKNIRQMVPGPAPSSYPFNMPHVRHFPGFDHGWFTI</sequence>
<dbReference type="WBParaSite" id="JU765_v2.g5359.t1">
    <property type="protein sequence ID" value="JU765_v2.g5359.t1"/>
    <property type="gene ID" value="JU765_v2.g5359"/>
</dbReference>